<dbReference type="PANTHER" id="PTHR33473:SF19">
    <property type="entry name" value="ATP-DEPENDENT CLP PROTEASE ADAPTER PROTEIN CLPS"/>
    <property type="match status" value="1"/>
</dbReference>
<evidence type="ECO:0000256" key="1">
    <source>
        <dbReference type="HAMAP-Rule" id="MF_00302"/>
    </source>
</evidence>
<dbReference type="InParanoid" id="F5YE86"/>
<reference evidence="4" key="1">
    <citation type="submission" date="2009-12" db="EMBL/GenBank/DDBJ databases">
        <title>Complete sequence of Treponema azotonutricium strain ZAS-9.</title>
        <authorList>
            <person name="Tetu S.G."/>
            <person name="Matson E."/>
            <person name="Ren Q."/>
            <person name="Seshadri R."/>
            <person name="Elbourne L."/>
            <person name="Hassan K.A."/>
            <person name="Durkin A."/>
            <person name="Radune D."/>
            <person name="Mohamoud Y."/>
            <person name="Shay R."/>
            <person name="Jin S."/>
            <person name="Zhang X."/>
            <person name="Lucey K."/>
            <person name="Ballor N.R."/>
            <person name="Ottesen E."/>
            <person name="Rosenthal R."/>
            <person name="Allen A."/>
            <person name="Leadbetter J.R."/>
            <person name="Paulsen I.T."/>
        </authorList>
    </citation>
    <scope>NUCLEOTIDE SEQUENCE [LARGE SCALE GENOMIC DNA]</scope>
    <source>
        <strain evidence="4">ATCC BAA-888 / DSM 13862 / ZAS-9</strain>
    </source>
</reference>
<organism evidence="3 4">
    <name type="scientific">Leadbettera azotonutricia (strain ATCC BAA-888 / DSM 13862 / ZAS-9)</name>
    <name type="common">Treponema azotonutricium</name>
    <dbReference type="NCBI Taxonomy" id="545695"/>
    <lineage>
        <taxon>Bacteria</taxon>
        <taxon>Pseudomonadati</taxon>
        <taxon>Spirochaetota</taxon>
        <taxon>Spirochaetia</taxon>
        <taxon>Spirochaetales</taxon>
        <taxon>Breznakiellaceae</taxon>
        <taxon>Leadbettera</taxon>
    </lineage>
</organism>
<dbReference type="InterPro" id="IPR003769">
    <property type="entry name" value="ClpS_core"/>
</dbReference>
<dbReference type="Gene3D" id="3.30.1390.10">
    <property type="match status" value="1"/>
</dbReference>
<dbReference type="HAMAP" id="MF_00302">
    <property type="entry name" value="ClpS"/>
    <property type="match status" value="1"/>
</dbReference>
<dbReference type="PANTHER" id="PTHR33473">
    <property type="entry name" value="ATP-DEPENDENT CLP PROTEASE ADAPTER PROTEIN CLPS1, CHLOROPLASTIC"/>
    <property type="match status" value="1"/>
</dbReference>
<dbReference type="InterPro" id="IPR014719">
    <property type="entry name" value="Ribosomal_bL12_C/ClpS-like"/>
</dbReference>
<evidence type="ECO:0000313" key="4">
    <source>
        <dbReference type="Proteomes" id="UP000009222"/>
    </source>
</evidence>
<name>F5YE86_LEAAZ</name>
<keyword evidence="3" id="KW-0645">Protease</keyword>
<keyword evidence="3" id="KW-0378">Hydrolase</keyword>
<dbReference type="Proteomes" id="UP000009222">
    <property type="component" value="Chromosome"/>
</dbReference>
<dbReference type="Pfam" id="PF02617">
    <property type="entry name" value="ClpS"/>
    <property type="match status" value="1"/>
</dbReference>
<evidence type="ECO:0000259" key="2">
    <source>
        <dbReference type="Pfam" id="PF02617"/>
    </source>
</evidence>
<sequence>MMPEAVFGGSEVLPERKEELKAPEDYTVVLLNDNYTTREFVVEVLRLVFHKNQADATKIMLKVHHQGRGVVGVYTWDIAQTKANQVHALAREYGFPLRCIVEEA</sequence>
<dbReference type="eggNOG" id="COG2127">
    <property type="taxonomic scope" value="Bacteria"/>
</dbReference>
<dbReference type="KEGG" id="taz:TREAZ_0241"/>
<dbReference type="STRING" id="545695.TREAZ_0241"/>
<dbReference type="GO" id="GO:0030163">
    <property type="term" value="P:protein catabolic process"/>
    <property type="evidence" value="ECO:0007669"/>
    <property type="project" value="InterPro"/>
</dbReference>
<dbReference type="SUPFAM" id="SSF54736">
    <property type="entry name" value="ClpS-like"/>
    <property type="match status" value="1"/>
</dbReference>
<protein>
    <recommendedName>
        <fullName evidence="1">ATP-dependent Clp protease adapter protein ClpS</fullName>
    </recommendedName>
</protein>
<dbReference type="FunFam" id="3.30.1390.10:FF:000002">
    <property type="entry name" value="ATP-dependent Clp protease adapter protein ClpS"/>
    <property type="match status" value="1"/>
</dbReference>
<dbReference type="NCBIfam" id="NF000672">
    <property type="entry name" value="PRK00033.1-5"/>
    <property type="match status" value="1"/>
</dbReference>
<comment type="function">
    <text evidence="1">Involved in the modulation of the specificity of the ClpAP-mediated ATP-dependent protein degradation.</text>
</comment>
<gene>
    <name evidence="1 3" type="primary">clpS</name>
    <name evidence="3" type="ordered locus">TREAZ_0241</name>
</gene>
<dbReference type="EMBL" id="CP001841">
    <property type="protein sequence ID" value="AEF82329.1"/>
    <property type="molecule type" value="Genomic_DNA"/>
</dbReference>
<dbReference type="GO" id="GO:0006508">
    <property type="term" value="P:proteolysis"/>
    <property type="evidence" value="ECO:0007669"/>
    <property type="project" value="UniProtKB-UniRule"/>
</dbReference>
<evidence type="ECO:0000313" key="3">
    <source>
        <dbReference type="EMBL" id="AEF82329.1"/>
    </source>
</evidence>
<proteinExistence type="inferred from homology"/>
<comment type="similarity">
    <text evidence="1">Belongs to the ClpS family.</text>
</comment>
<dbReference type="AlphaFoldDB" id="F5YE86"/>
<accession>F5YE86</accession>
<reference evidence="3 4" key="2">
    <citation type="journal article" date="2011" name="ISME J.">
        <title>RNA-seq reveals cooperative metabolic interactions between two termite-gut spirochete species in co-culture.</title>
        <authorList>
            <person name="Rosenthal A.Z."/>
            <person name="Matson E.G."/>
            <person name="Eldar A."/>
            <person name="Leadbetter J.R."/>
        </authorList>
    </citation>
    <scope>NUCLEOTIDE SEQUENCE [LARGE SCALE GENOMIC DNA]</scope>
    <source>
        <strain evidence="4">ATCC BAA-888 / DSM 13862 / ZAS-9</strain>
    </source>
</reference>
<dbReference type="GO" id="GO:0008233">
    <property type="term" value="F:peptidase activity"/>
    <property type="evidence" value="ECO:0007669"/>
    <property type="project" value="UniProtKB-KW"/>
</dbReference>
<keyword evidence="4" id="KW-1185">Reference proteome</keyword>
<dbReference type="InterPro" id="IPR022935">
    <property type="entry name" value="ClpS"/>
</dbReference>
<comment type="subunit">
    <text evidence="1">Binds to the N-terminal domain of the chaperone ClpA.</text>
</comment>
<feature type="domain" description="Adaptor protein ClpS core" evidence="2">
    <location>
        <begin position="21"/>
        <end position="99"/>
    </location>
</feature>
<dbReference type="HOGENOM" id="CLU_134358_2_1_12"/>